<gene>
    <name evidence="1" type="ORF">Fmac_002339</name>
</gene>
<dbReference type="EMBL" id="JBGMDY010000001">
    <property type="protein sequence ID" value="KAL2348339.1"/>
    <property type="molecule type" value="Genomic_DNA"/>
</dbReference>
<evidence type="ECO:0000313" key="1">
    <source>
        <dbReference type="EMBL" id="KAL2348339.1"/>
    </source>
</evidence>
<proteinExistence type="predicted"/>
<reference evidence="1 2" key="1">
    <citation type="submission" date="2024-08" db="EMBL/GenBank/DDBJ databases">
        <title>Insights into the chromosomal genome structure of Flemingia macrophylla.</title>
        <authorList>
            <person name="Ding Y."/>
            <person name="Zhao Y."/>
            <person name="Bi W."/>
            <person name="Wu M."/>
            <person name="Zhao G."/>
            <person name="Gong Y."/>
            <person name="Li W."/>
            <person name="Zhang P."/>
        </authorList>
    </citation>
    <scope>NUCLEOTIDE SEQUENCE [LARGE SCALE GENOMIC DNA]</scope>
    <source>
        <strain evidence="1">DYQJB</strain>
        <tissue evidence="1">Leaf</tissue>
    </source>
</reference>
<accession>A0ABD1NJN5</accession>
<name>A0ABD1NJN5_9FABA</name>
<keyword evidence="2" id="KW-1185">Reference proteome</keyword>
<comment type="caution">
    <text evidence="1">The sequence shown here is derived from an EMBL/GenBank/DDBJ whole genome shotgun (WGS) entry which is preliminary data.</text>
</comment>
<evidence type="ECO:0000313" key="2">
    <source>
        <dbReference type="Proteomes" id="UP001603857"/>
    </source>
</evidence>
<protein>
    <submittedName>
        <fullName evidence="1">Uncharacterized protein</fullName>
    </submittedName>
</protein>
<dbReference type="AlphaFoldDB" id="A0ABD1NJN5"/>
<dbReference type="Proteomes" id="UP001603857">
    <property type="component" value="Unassembled WGS sequence"/>
</dbReference>
<sequence length="100" mass="11224">MLSDFRILQYCHLSPPLILSSDGEDSDGEAFLTPVDIDLPFVSASNNDALIVTAHRFATLGRGCKKPRQVLVFEKIHLSINPFTLHIWTSLAAQTINYFY</sequence>
<organism evidence="1 2">
    <name type="scientific">Flemingia macrophylla</name>
    <dbReference type="NCBI Taxonomy" id="520843"/>
    <lineage>
        <taxon>Eukaryota</taxon>
        <taxon>Viridiplantae</taxon>
        <taxon>Streptophyta</taxon>
        <taxon>Embryophyta</taxon>
        <taxon>Tracheophyta</taxon>
        <taxon>Spermatophyta</taxon>
        <taxon>Magnoliopsida</taxon>
        <taxon>eudicotyledons</taxon>
        <taxon>Gunneridae</taxon>
        <taxon>Pentapetalae</taxon>
        <taxon>rosids</taxon>
        <taxon>fabids</taxon>
        <taxon>Fabales</taxon>
        <taxon>Fabaceae</taxon>
        <taxon>Papilionoideae</taxon>
        <taxon>50 kb inversion clade</taxon>
        <taxon>NPAAA clade</taxon>
        <taxon>indigoferoid/millettioid clade</taxon>
        <taxon>Phaseoleae</taxon>
        <taxon>Flemingia</taxon>
    </lineage>
</organism>